<dbReference type="EMBL" id="FRAD01000025">
    <property type="protein sequence ID" value="SHK38811.1"/>
    <property type="molecule type" value="Genomic_DNA"/>
</dbReference>
<sequence>MTLKNCPFCGGKMEPEVMCFQKAYEEDYQKWLNENNKLPSVATGYNTGWIVRCYHCGAKSKEGLTKEEVAEAWNRREKREDNR</sequence>
<gene>
    <name evidence="1" type="ORF">SAMN02745248_02430</name>
</gene>
<evidence type="ECO:0000313" key="2">
    <source>
        <dbReference type="Proteomes" id="UP000183952"/>
    </source>
</evidence>
<accession>A0A1M6S2C1</accession>
<dbReference type="STRING" id="1121331.SAMN02745248_02430"/>
<dbReference type="Proteomes" id="UP000183952">
    <property type="component" value="Unassembled WGS sequence"/>
</dbReference>
<dbReference type="AlphaFoldDB" id="A0A1M6S2C1"/>
<dbReference type="OrthoDB" id="1631734at2"/>
<evidence type="ECO:0000313" key="1">
    <source>
        <dbReference type="EMBL" id="SHK38811.1"/>
    </source>
</evidence>
<dbReference type="RefSeq" id="WP_072904339.1">
    <property type="nucleotide sequence ID" value="NZ_FRAD01000025.1"/>
</dbReference>
<dbReference type="Pfam" id="PF14354">
    <property type="entry name" value="Lar_restr_allev"/>
    <property type="match status" value="1"/>
</dbReference>
<proteinExistence type="predicted"/>
<name>A0A1M6S2C1_9CLOT</name>
<reference evidence="1 2" key="1">
    <citation type="submission" date="2016-11" db="EMBL/GenBank/DDBJ databases">
        <authorList>
            <person name="Jaros S."/>
            <person name="Januszkiewicz K."/>
            <person name="Wedrychowicz H."/>
        </authorList>
    </citation>
    <scope>NUCLEOTIDE SEQUENCE [LARGE SCALE GENOMIC DNA]</scope>
    <source>
        <strain evidence="1 2">DSM 3090</strain>
    </source>
</reference>
<organism evidence="1 2">
    <name type="scientific">Hathewaya proteolytica DSM 3090</name>
    <dbReference type="NCBI Taxonomy" id="1121331"/>
    <lineage>
        <taxon>Bacteria</taxon>
        <taxon>Bacillati</taxon>
        <taxon>Bacillota</taxon>
        <taxon>Clostridia</taxon>
        <taxon>Eubacteriales</taxon>
        <taxon>Clostridiaceae</taxon>
        <taxon>Hathewaya</taxon>
    </lineage>
</organism>
<keyword evidence="2" id="KW-1185">Reference proteome</keyword>
<protein>
    <submittedName>
        <fullName evidence="1">Restriction alleviation protein Lar</fullName>
    </submittedName>
</protein>